<evidence type="ECO:0000256" key="4">
    <source>
        <dbReference type="ARBA" id="ARBA00023125"/>
    </source>
</evidence>
<sequence>MALTLPRTLTTDLAGRAVTMDEAAFRHLYDRTARPLRAYLMRSCGDLALADDLLQEAYLRMLRSGFEGEDDDHRKNYLYRIATNLLRDHFRRKRPESDEVPERDESPGHDEAVHLRSDVGGAMAELAPRDRQMLWLAYVEGASHQEIAKALGLRSASIRSMLFRARQRLAKQLQARGLRPELEVS</sequence>
<name>A0A8J6Y7K7_9BACT</name>
<dbReference type="EMBL" id="JACXWA010000118">
    <property type="protein sequence ID" value="MBD3871119.1"/>
    <property type="molecule type" value="Genomic_DNA"/>
</dbReference>
<evidence type="ECO:0000259" key="7">
    <source>
        <dbReference type="Pfam" id="PF04542"/>
    </source>
</evidence>
<dbReference type="InterPro" id="IPR039425">
    <property type="entry name" value="RNA_pol_sigma-70-like"/>
</dbReference>
<evidence type="ECO:0000259" key="8">
    <source>
        <dbReference type="Pfam" id="PF08281"/>
    </source>
</evidence>
<keyword evidence="2" id="KW-0805">Transcription regulation</keyword>
<evidence type="ECO:0000256" key="6">
    <source>
        <dbReference type="SAM" id="MobiDB-lite"/>
    </source>
</evidence>
<dbReference type="CDD" id="cd06171">
    <property type="entry name" value="Sigma70_r4"/>
    <property type="match status" value="1"/>
</dbReference>
<dbReference type="Gene3D" id="1.10.10.10">
    <property type="entry name" value="Winged helix-like DNA-binding domain superfamily/Winged helix DNA-binding domain"/>
    <property type="match status" value="1"/>
</dbReference>
<accession>A0A8J6Y7K7</accession>
<organism evidence="9 10">
    <name type="scientific">Candidatus Sulfomarinibacter kjeldsenii</name>
    <dbReference type="NCBI Taxonomy" id="2885994"/>
    <lineage>
        <taxon>Bacteria</taxon>
        <taxon>Pseudomonadati</taxon>
        <taxon>Acidobacteriota</taxon>
        <taxon>Thermoanaerobaculia</taxon>
        <taxon>Thermoanaerobaculales</taxon>
        <taxon>Candidatus Sulfomarinibacteraceae</taxon>
        <taxon>Candidatus Sulfomarinibacter</taxon>
    </lineage>
</organism>
<dbReference type="GO" id="GO:0003677">
    <property type="term" value="F:DNA binding"/>
    <property type="evidence" value="ECO:0007669"/>
    <property type="project" value="UniProtKB-KW"/>
</dbReference>
<proteinExistence type="inferred from homology"/>
<evidence type="ECO:0000256" key="2">
    <source>
        <dbReference type="ARBA" id="ARBA00023015"/>
    </source>
</evidence>
<dbReference type="InterPro" id="IPR013324">
    <property type="entry name" value="RNA_pol_sigma_r3/r4-like"/>
</dbReference>
<comment type="caution">
    <text evidence="9">The sequence shown here is derived from an EMBL/GenBank/DDBJ whole genome shotgun (WGS) entry which is preliminary data.</text>
</comment>
<evidence type="ECO:0000313" key="10">
    <source>
        <dbReference type="Proteomes" id="UP000598633"/>
    </source>
</evidence>
<dbReference type="InterPro" id="IPR014284">
    <property type="entry name" value="RNA_pol_sigma-70_dom"/>
</dbReference>
<feature type="compositionally biased region" description="Basic and acidic residues" evidence="6">
    <location>
        <begin position="103"/>
        <end position="114"/>
    </location>
</feature>
<comment type="similarity">
    <text evidence="1">Belongs to the sigma-70 factor family. ECF subfamily.</text>
</comment>
<reference evidence="9 10" key="1">
    <citation type="submission" date="2020-08" db="EMBL/GenBank/DDBJ databases">
        <title>Acidobacteriota in marine sediments use diverse sulfur dissimilation pathways.</title>
        <authorList>
            <person name="Wasmund K."/>
        </authorList>
    </citation>
    <scope>NUCLEOTIDE SEQUENCE [LARGE SCALE GENOMIC DNA]</scope>
    <source>
        <strain evidence="9">MAG AM3-A</strain>
    </source>
</reference>
<dbReference type="InterPro" id="IPR013249">
    <property type="entry name" value="RNA_pol_sigma70_r4_t2"/>
</dbReference>
<dbReference type="Pfam" id="PF08281">
    <property type="entry name" value="Sigma70_r4_2"/>
    <property type="match status" value="1"/>
</dbReference>
<feature type="domain" description="RNA polymerase sigma-70 region 2" evidence="7">
    <location>
        <begin position="28"/>
        <end position="94"/>
    </location>
</feature>
<dbReference type="GO" id="GO:0006352">
    <property type="term" value="P:DNA-templated transcription initiation"/>
    <property type="evidence" value="ECO:0007669"/>
    <property type="project" value="InterPro"/>
</dbReference>
<evidence type="ECO:0000256" key="1">
    <source>
        <dbReference type="ARBA" id="ARBA00010641"/>
    </source>
</evidence>
<feature type="region of interest" description="Disordered" evidence="6">
    <location>
        <begin position="92"/>
        <end position="114"/>
    </location>
</feature>
<dbReference type="InterPro" id="IPR036388">
    <property type="entry name" value="WH-like_DNA-bd_sf"/>
</dbReference>
<dbReference type="InterPro" id="IPR007627">
    <property type="entry name" value="RNA_pol_sigma70_r2"/>
</dbReference>
<dbReference type="NCBIfam" id="TIGR02937">
    <property type="entry name" value="sigma70-ECF"/>
    <property type="match status" value="1"/>
</dbReference>
<evidence type="ECO:0000313" key="9">
    <source>
        <dbReference type="EMBL" id="MBD3871119.1"/>
    </source>
</evidence>
<dbReference type="SUPFAM" id="SSF88659">
    <property type="entry name" value="Sigma3 and sigma4 domains of RNA polymerase sigma factors"/>
    <property type="match status" value="1"/>
</dbReference>
<gene>
    <name evidence="9" type="ORF">IFJ97_07165</name>
</gene>
<evidence type="ECO:0000256" key="3">
    <source>
        <dbReference type="ARBA" id="ARBA00023082"/>
    </source>
</evidence>
<dbReference type="AlphaFoldDB" id="A0A8J6Y7K7"/>
<feature type="domain" description="RNA polymerase sigma factor 70 region 4 type 2" evidence="8">
    <location>
        <begin position="121"/>
        <end position="169"/>
    </location>
</feature>
<keyword evidence="3" id="KW-0731">Sigma factor</keyword>
<dbReference type="PANTHER" id="PTHR43133:SF8">
    <property type="entry name" value="RNA POLYMERASE SIGMA FACTOR HI_1459-RELATED"/>
    <property type="match status" value="1"/>
</dbReference>
<keyword evidence="4" id="KW-0238">DNA-binding</keyword>
<dbReference type="PANTHER" id="PTHR43133">
    <property type="entry name" value="RNA POLYMERASE ECF-TYPE SIGMA FACTO"/>
    <property type="match status" value="1"/>
</dbReference>
<dbReference type="GO" id="GO:0016987">
    <property type="term" value="F:sigma factor activity"/>
    <property type="evidence" value="ECO:0007669"/>
    <property type="project" value="UniProtKB-KW"/>
</dbReference>
<dbReference type="SUPFAM" id="SSF88946">
    <property type="entry name" value="Sigma2 domain of RNA polymerase sigma factors"/>
    <property type="match status" value="1"/>
</dbReference>
<dbReference type="Proteomes" id="UP000598633">
    <property type="component" value="Unassembled WGS sequence"/>
</dbReference>
<dbReference type="InterPro" id="IPR013325">
    <property type="entry name" value="RNA_pol_sigma_r2"/>
</dbReference>
<keyword evidence="5" id="KW-0804">Transcription</keyword>
<dbReference type="Gene3D" id="1.10.1740.10">
    <property type="match status" value="1"/>
</dbReference>
<dbReference type="Pfam" id="PF04542">
    <property type="entry name" value="Sigma70_r2"/>
    <property type="match status" value="1"/>
</dbReference>
<protein>
    <submittedName>
        <fullName evidence="9">RNA polymerase sigma factor</fullName>
    </submittedName>
</protein>
<evidence type="ECO:0000256" key="5">
    <source>
        <dbReference type="ARBA" id="ARBA00023163"/>
    </source>
</evidence>